<evidence type="ECO:0000313" key="5">
    <source>
        <dbReference type="Proteomes" id="UP000198406"/>
    </source>
</evidence>
<protein>
    <recommendedName>
        <fullName evidence="3">SWIM-type domain-containing protein</fullName>
    </recommendedName>
</protein>
<keyword evidence="1" id="KW-0862">Zinc</keyword>
<reference evidence="4 5" key="1">
    <citation type="journal article" date="2015" name="Plant Cell">
        <title>Oil accumulation by the oleaginous diatom Fistulifera solaris as revealed by the genome and transcriptome.</title>
        <authorList>
            <person name="Tanaka T."/>
            <person name="Maeda Y."/>
            <person name="Veluchamy A."/>
            <person name="Tanaka M."/>
            <person name="Abida H."/>
            <person name="Marechal E."/>
            <person name="Bowler C."/>
            <person name="Muto M."/>
            <person name="Sunaga Y."/>
            <person name="Tanaka M."/>
            <person name="Yoshino T."/>
            <person name="Taniguchi T."/>
            <person name="Fukuda Y."/>
            <person name="Nemoto M."/>
            <person name="Matsumoto M."/>
            <person name="Wong P.S."/>
            <person name="Aburatani S."/>
            <person name="Fujibuchi W."/>
        </authorList>
    </citation>
    <scope>NUCLEOTIDE SEQUENCE [LARGE SCALE GENOMIC DNA]</scope>
    <source>
        <strain evidence="4 5">JPCC DA0580</strain>
    </source>
</reference>
<evidence type="ECO:0000259" key="3">
    <source>
        <dbReference type="PROSITE" id="PS50966"/>
    </source>
</evidence>
<organism evidence="4 5">
    <name type="scientific">Fistulifera solaris</name>
    <name type="common">Oleaginous diatom</name>
    <dbReference type="NCBI Taxonomy" id="1519565"/>
    <lineage>
        <taxon>Eukaryota</taxon>
        <taxon>Sar</taxon>
        <taxon>Stramenopiles</taxon>
        <taxon>Ochrophyta</taxon>
        <taxon>Bacillariophyta</taxon>
        <taxon>Bacillariophyceae</taxon>
        <taxon>Bacillariophycidae</taxon>
        <taxon>Naviculales</taxon>
        <taxon>Naviculaceae</taxon>
        <taxon>Fistulifera</taxon>
    </lineage>
</organism>
<feature type="region of interest" description="Disordered" evidence="2">
    <location>
        <begin position="180"/>
        <end position="217"/>
    </location>
</feature>
<keyword evidence="1" id="KW-0863">Zinc-finger</keyword>
<evidence type="ECO:0000313" key="4">
    <source>
        <dbReference type="EMBL" id="GAX10557.1"/>
    </source>
</evidence>
<evidence type="ECO:0000256" key="2">
    <source>
        <dbReference type="SAM" id="MobiDB-lite"/>
    </source>
</evidence>
<dbReference type="AlphaFoldDB" id="A0A1Z5J995"/>
<name>A0A1Z5J995_FISSO</name>
<keyword evidence="1" id="KW-0479">Metal-binding</keyword>
<keyword evidence="5" id="KW-1185">Reference proteome</keyword>
<dbReference type="Proteomes" id="UP000198406">
    <property type="component" value="Unassembled WGS sequence"/>
</dbReference>
<dbReference type="OrthoDB" id="10502702at2759"/>
<feature type="compositionally biased region" description="Acidic residues" evidence="2">
    <location>
        <begin position="183"/>
        <end position="216"/>
    </location>
</feature>
<gene>
    <name evidence="4" type="ORF">FisN_2Lh591</name>
</gene>
<dbReference type="GO" id="GO:0008270">
    <property type="term" value="F:zinc ion binding"/>
    <property type="evidence" value="ECO:0007669"/>
    <property type="project" value="UniProtKB-KW"/>
</dbReference>
<proteinExistence type="predicted"/>
<dbReference type="InterPro" id="IPR007527">
    <property type="entry name" value="Znf_SWIM"/>
</dbReference>
<sequence length="237" mass="27572">MIPLRKQVIDAYLGSTDFRGCQDISSIHLQYEEDHSGKMIAHVEAKIPASTTNQRDYDISVRIHPQGNSIYSSSCTCPILGKCKHIHKVLYRIRQSREIPIPPPSAQHLERVARRERLADQMEHASVYIAFACKSELDSGSDYYRSQFVRDKYDQEVLGVFFSLKEANLRAKKYVREDLGHEVDDDDEEEDDEEDDDYGEDEFDWDDEDFGPDDSNEYNKVWVDRFAIENASRHFHT</sequence>
<dbReference type="EMBL" id="BDSP01000021">
    <property type="protein sequence ID" value="GAX10557.1"/>
    <property type="molecule type" value="Genomic_DNA"/>
</dbReference>
<feature type="domain" description="SWIM-type" evidence="3">
    <location>
        <begin position="57"/>
        <end position="94"/>
    </location>
</feature>
<dbReference type="InParanoid" id="A0A1Z5J995"/>
<comment type="caution">
    <text evidence="4">The sequence shown here is derived from an EMBL/GenBank/DDBJ whole genome shotgun (WGS) entry which is preliminary data.</text>
</comment>
<accession>A0A1Z5J995</accession>
<dbReference type="PROSITE" id="PS50966">
    <property type="entry name" value="ZF_SWIM"/>
    <property type="match status" value="1"/>
</dbReference>
<evidence type="ECO:0000256" key="1">
    <source>
        <dbReference type="PROSITE-ProRule" id="PRU00325"/>
    </source>
</evidence>